<dbReference type="EMBL" id="DVNB01000049">
    <property type="protein sequence ID" value="HIU57106.1"/>
    <property type="molecule type" value="Genomic_DNA"/>
</dbReference>
<organism evidence="1 2">
    <name type="scientific">Candidatus Ornithomonoglobus merdipullorum</name>
    <dbReference type="NCBI Taxonomy" id="2840895"/>
    <lineage>
        <taxon>Bacteria</taxon>
        <taxon>Bacillati</taxon>
        <taxon>Bacillota</taxon>
        <taxon>Clostridia</taxon>
        <taxon>Candidatus Ornithomonoglobus</taxon>
    </lineage>
</organism>
<dbReference type="Proteomes" id="UP000824109">
    <property type="component" value="Unassembled WGS sequence"/>
</dbReference>
<evidence type="ECO:0000313" key="1">
    <source>
        <dbReference type="EMBL" id="HIU57106.1"/>
    </source>
</evidence>
<proteinExistence type="predicted"/>
<protein>
    <submittedName>
        <fullName evidence="1">Uncharacterized protein</fullName>
    </submittedName>
</protein>
<comment type="caution">
    <text evidence="1">The sequence shown here is derived from an EMBL/GenBank/DDBJ whole genome shotgun (WGS) entry which is preliminary data.</text>
</comment>
<reference evidence="1" key="1">
    <citation type="submission" date="2020-10" db="EMBL/GenBank/DDBJ databases">
        <authorList>
            <person name="Gilroy R."/>
        </authorList>
    </citation>
    <scope>NUCLEOTIDE SEQUENCE</scope>
    <source>
        <strain evidence="1">USAMLcec3-3695</strain>
    </source>
</reference>
<dbReference type="AlphaFoldDB" id="A0A9D1MBA1"/>
<gene>
    <name evidence="1" type="ORF">IAA61_04745</name>
</gene>
<name>A0A9D1MBA1_9FIRM</name>
<reference evidence="1" key="2">
    <citation type="journal article" date="2021" name="PeerJ">
        <title>Extensive microbial diversity within the chicken gut microbiome revealed by metagenomics and culture.</title>
        <authorList>
            <person name="Gilroy R."/>
            <person name="Ravi A."/>
            <person name="Getino M."/>
            <person name="Pursley I."/>
            <person name="Horton D.L."/>
            <person name="Alikhan N.F."/>
            <person name="Baker D."/>
            <person name="Gharbi K."/>
            <person name="Hall N."/>
            <person name="Watson M."/>
            <person name="Adriaenssens E.M."/>
            <person name="Foster-Nyarko E."/>
            <person name="Jarju S."/>
            <person name="Secka A."/>
            <person name="Antonio M."/>
            <person name="Oren A."/>
            <person name="Chaudhuri R.R."/>
            <person name="La Ragione R."/>
            <person name="Hildebrand F."/>
            <person name="Pallen M.J."/>
        </authorList>
    </citation>
    <scope>NUCLEOTIDE SEQUENCE</scope>
    <source>
        <strain evidence="1">USAMLcec3-3695</strain>
    </source>
</reference>
<accession>A0A9D1MBA1</accession>
<evidence type="ECO:0000313" key="2">
    <source>
        <dbReference type="Proteomes" id="UP000824109"/>
    </source>
</evidence>
<sequence length="130" mass="15227">MTGNRIEGELLNEIVGVITERILTPVLYMYCDELVEFVCFCDMNMPIDELRETEREVYDRFGVEAEIVDIREFDESDRMDIVMNAEIVYTANDIIRTLFEGAMFADMEASNKRRGEVIDRINKTGTYYMH</sequence>